<dbReference type="SMART" id="SM00857">
    <property type="entry name" value="Resolvase"/>
    <property type="match status" value="1"/>
</dbReference>
<keyword evidence="3" id="KW-0233">DNA recombination</keyword>
<keyword evidence="1" id="KW-0229">DNA integration</keyword>
<evidence type="ECO:0000313" key="7">
    <source>
        <dbReference type="EMBL" id="RDB56604.1"/>
    </source>
</evidence>
<dbReference type="STRING" id="1034345.GCA_000236865_00862"/>
<dbReference type="GO" id="GO:0000150">
    <property type="term" value="F:DNA strand exchange activity"/>
    <property type="evidence" value="ECO:0007669"/>
    <property type="project" value="InterPro"/>
</dbReference>
<evidence type="ECO:0000259" key="6">
    <source>
        <dbReference type="PROSITE" id="PS51736"/>
    </source>
</evidence>
<dbReference type="InterPro" id="IPR036162">
    <property type="entry name" value="Resolvase-like_N_sf"/>
</dbReference>
<feature type="domain" description="Resolvase/invertase-type recombinase catalytic" evidence="6">
    <location>
        <begin position="2"/>
        <end position="148"/>
    </location>
</feature>
<dbReference type="PROSITE" id="PS51736">
    <property type="entry name" value="RECOMBINASES_3"/>
    <property type="match status" value="1"/>
</dbReference>
<dbReference type="GeneID" id="82935111"/>
<evidence type="ECO:0000256" key="3">
    <source>
        <dbReference type="ARBA" id="ARBA00023172"/>
    </source>
</evidence>
<accession>A0A369LBQ3</accession>
<evidence type="ECO:0000256" key="5">
    <source>
        <dbReference type="PROSITE-ProRule" id="PRU10137"/>
    </source>
</evidence>
<dbReference type="SUPFAM" id="SSF53041">
    <property type="entry name" value="Resolvase-like"/>
    <property type="match status" value="1"/>
</dbReference>
<name>A0A369LBQ3_9ACTN</name>
<keyword evidence="8" id="KW-1185">Reference proteome</keyword>
<dbReference type="InterPro" id="IPR050639">
    <property type="entry name" value="SSR_resolvase"/>
</dbReference>
<gene>
    <name evidence="7" type="ORF">C1880_02210</name>
</gene>
<organism evidence="7 8">
    <name type="scientific">Senegalimassilia anaerobia</name>
    <dbReference type="NCBI Taxonomy" id="1473216"/>
    <lineage>
        <taxon>Bacteria</taxon>
        <taxon>Bacillati</taxon>
        <taxon>Actinomycetota</taxon>
        <taxon>Coriobacteriia</taxon>
        <taxon>Coriobacteriales</taxon>
        <taxon>Coriobacteriaceae</taxon>
        <taxon>Senegalimassilia</taxon>
    </lineage>
</organism>
<dbReference type="Pfam" id="PF00239">
    <property type="entry name" value="Resolvase"/>
    <property type="match status" value="1"/>
</dbReference>
<dbReference type="RefSeq" id="WP_042432527.1">
    <property type="nucleotide sequence ID" value="NZ_CABKQR010000002.1"/>
</dbReference>
<dbReference type="GO" id="GO:0015074">
    <property type="term" value="P:DNA integration"/>
    <property type="evidence" value="ECO:0007669"/>
    <property type="project" value="UniProtKB-KW"/>
</dbReference>
<sequence length="210" mass="23546">MTMYGYARVSSKDQNLNRQLDALSAVGVSEESVFVDYLSGRNFDRPGYRSLVERLQPGDVLVVKSIDRLGRNYDEILGQWRLLTKQRSIDIVVLDMPLLDTRSTSGHGVTGKLIADIVLELLSYVAHVERDNIRQRQAEGIAAARARGVKLGRPALAVPEEFDAVHRMWEDGSLNSRQAAESLGVSHTTFLKWVKQRPVDVTISHKSMRS</sequence>
<dbReference type="InterPro" id="IPR006118">
    <property type="entry name" value="Recombinase_CS"/>
</dbReference>
<evidence type="ECO:0000256" key="2">
    <source>
        <dbReference type="ARBA" id="ARBA00023125"/>
    </source>
</evidence>
<evidence type="ECO:0000313" key="8">
    <source>
        <dbReference type="Proteomes" id="UP000253792"/>
    </source>
</evidence>
<evidence type="ECO:0000256" key="1">
    <source>
        <dbReference type="ARBA" id="ARBA00022908"/>
    </source>
</evidence>
<dbReference type="PANTHER" id="PTHR30461">
    <property type="entry name" value="DNA-INVERTASE FROM LAMBDOID PROPHAGE"/>
    <property type="match status" value="1"/>
</dbReference>
<keyword evidence="2" id="KW-0238">DNA-binding</keyword>
<reference evidence="7 8" key="1">
    <citation type="journal article" date="2018" name="Elife">
        <title>Discovery and characterization of a prevalent human gut bacterial enzyme sufficient for the inactivation of a family of plant toxins.</title>
        <authorList>
            <person name="Koppel N."/>
            <person name="Bisanz J.E."/>
            <person name="Pandelia M.E."/>
            <person name="Turnbaugh P.J."/>
            <person name="Balskus E.P."/>
        </authorList>
    </citation>
    <scope>NUCLEOTIDE SEQUENCE [LARGE SCALE GENOMIC DNA]</scope>
    <source>
        <strain evidence="8">anaerobia AP69FAA</strain>
    </source>
</reference>
<dbReference type="EMBL" id="PPTP01000002">
    <property type="protein sequence ID" value="RDB56604.1"/>
    <property type="molecule type" value="Genomic_DNA"/>
</dbReference>
<dbReference type="Gene3D" id="3.40.50.1390">
    <property type="entry name" value="Resolvase, N-terminal catalytic domain"/>
    <property type="match status" value="1"/>
</dbReference>
<feature type="active site" description="O-(5'-phospho-DNA)-serine intermediate" evidence="4 5">
    <location>
        <position position="10"/>
    </location>
</feature>
<dbReference type="AlphaFoldDB" id="A0A369LBQ3"/>
<dbReference type="OrthoDB" id="128993at2"/>
<dbReference type="InterPro" id="IPR006119">
    <property type="entry name" value="Resolv_N"/>
</dbReference>
<dbReference type="PANTHER" id="PTHR30461:SF2">
    <property type="entry name" value="SERINE RECOMBINASE PINE-RELATED"/>
    <property type="match status" value="1"/>
</dbReference>
<comment type="caution">
    <text evidence="7">The sequence shown here is derived from an EMBL/GenBank/DDBJ whole genome shotgun (WGS) entry which is preliminary data.</text>
</comment>
<dbReference type="PROSITE" id="PS00397">
    <property type="entry name" value="RECOMBINASES_1"/>
    <property type="match status" value="1"/>
</dbReference>
<dbReference type="PROSITE" id="PS00398">
    <property type="entry name" value="RECOMBINASES_2"/>
    <property type="match status" value="1"/>
</dbReference>
<dbReference type="CDD" id="cd03768">
    <property type="entry name" value="SR_ResInv"/>
    <property type="match status" value="1"/>
</dbReference>
<evidence type="ECO:0000256" key="4">
    <source>
        <dbReference type="PIRSR" id="PIRSR606118-50"/>
    </source>
</evidence>
<proteinExistence type="predicted"/>
<protein>
    <submittedName>
        <fullName evidence="7">Resolvase</fullName>
    </submittedName>
</protein>
<dbReference type="Proteomes" id="UP000253792">
    <property type="component" value="Unassembled WGS sequence"/>
</dbReference>
<dbReference type="GO" id="GO:0003677">
    <property type="term" value="F:DNA binding"/>
    <property type="evidence" value="ECO:0007669"/>
    <property type="project" value="UniProtKB-KW"/>
</dbReference>